<dbReference type="Pfam" id="PF01610">
    <property type="entry name" value="DDE_Tnp_ISL3"/>
    <property type="match status" value="1"/>
</dbReference>
<name>A0A7I7K1I3_9MYCO</name>
<evidence type="ECO:0000313" key="5">
    <source>
        <dbReference type="Proteomes" id="UP000467006"/>
    </source>
</evidence>
<dbReference type="InterPro" id="IPR047951">
    <property type="entry name" value="Transpos_ISL3"/>
</dbReference>
<dbReference type="KEGG" id="mdu:MDUV_20720"/>
<dbReference type="PANTHER" id="PTHR33498:SF1">
    <property type="entry name" value="TRANSPOSASE FOR INSERTION SEQUENCE ELEMENT IS1557"/>
    <property type="match status" value="1"/>
</dbReference>
<dbReference type="AlphaFoldDB" id="A0A7I7K1I3"/>
<evidence type="ECO:0000259" key="2">
    <source>
        <dbReference type="Pfam" id="PF13542"/>
    </source>
</evidence>
<dbReference type="EMBL" id="AP022563">
    <property type="protein sequence ID" value="BBX17212.1"/>
    <property type="molecule type" value="Genomic_DNA"/>
</dbReference>
<dbReference type="RefSeq" id="WP_244962262.1">
    <property type="nucleotide sequence ID" value="NZ_AP022563.1"/>
</dbReference>
<keyword evidence="5" id="KW-1185">Reference proteome</keyword>
<feature type="domain" description="Transposase IS204/IS1001/IS1096/IS1165 zinc-finger" evidence="3">
    <location>
        <begin position="42"/>
        <end position="83"/>
    </location>
</feature>
<dbReference type="InterPro" id="IPR002560">
    <property type="entry name" value="Transposase_DDE"/>
</dbReference>
<dbReference type="NCBIfam" id="NF033550">
    <property type="entry name" value="transpos_ISL3"/>
    <property type="match status" value="1"/>
</dbReference>
<evidence type="ECO:0000259" key="3">
    <source>
        <dbReference type="Pfam" id="PF14690"/>
    </source>
</evidence>
<reference evidence="4 5" key="1">
    <citation type="journal article" date="2019" name="Emerg. Microbes Infect.">
        <title>Comprehensive subspecies identification of 175 nontuberculous mycobacteria species based on 7547 genomic profiles.</title>
        <authorList>
            <person name="Matsumoto Y."/>
            <person name="Kinjo T."/>
            <person name="Motooka D."/>
            <person name="Nabeya D."/>
            <person name="Jung N."/>
            <person name="Uechi K."/>
            <person name="Horii T."/>
            <person name="Iida T."/>
            <person name="Fujita J."/>
            <person name="Nakamura S."/>
        </authorList>
    </citation>
    <scope>NUCLEOTIDE SEQUENCE [LARGE SCALE GENOMIC DNA]</scope>
    <source>
        <strain evidence="4 5">JCM 6396</strain>
    </source>
</reference>
<feature type="domain" description="Transposase IS204/IS1001/IS1096/IS1165 DDE" evidence="1">
    <location>
        <begin position="153"/>
        <end position="392"/>
    </location>
</feature>
<dbReference type="PANTHER" id="PTHR33498">
    <property type="entry name" value="TRANSPOSASE FOR INSERTION SEQUENCE ELEMENT IS1557"/>
    <property type="match status" value="1"/>
</dbReference>
<organism evidence="4 5">
    <name type="scientific">Mycolicibacterium duvalii</name>
    <dbReference type="NCBI Taxonomy" id="39688"/>
    <lineage>
        <taxon>Bacteria</taxon>
        <taxon>Bacillati</taxon>
        <taxon>Actinomycetota</taxon>
        <taxon>Actinomycetes</taxon>
        <taxon>Mycobacteriales</taxon>
        <taxon>Mycobacteriaceae</taxon>
        <taxon>Mycolicibacterium</taxon>
    </lineage>
</organism>
<dbReference type="Pfam" id="PF14690">
    <property type="entry name" value="Zn_ribbon_ISL3"/>
    <property type="match status" value="1"/>
</dbReference>
<feature type="domain" description="Transposase IS204/IS1001/IS1096/IS1165 helix-turn-helix" evidence="2">
    <location>
        <begin position="88"/>
        <end position="138"/>
    </location>
</feature>
<dbReference type="InterPro" id="IPR029261">
    <property type="entry name" value="Transposase_Znf"/>
</dbReference>
<protein>
    <submittedName>
        <fullName evidence="4">Transposase for insertion sequence element IS1557</fullName>
    </submittedName>
</protein>
<sequence>MRFISTAFNRLLQIPGASVTDVVITEREVEVTLRPSSRLLQCPCGQRVRGGYDRRRRRWRHLDLASRKLWLVYDIRRLNCPNCGVRTEQVPWSRPGARHTRDFEDTVLWLARRTDRTSVATLLRCAWETVTAIINRTVEELLDERRLGEIYRIGVDEICYRHPHKYLTIIGDHATGTVIDIHPGRGVDSLTTFYDKLTAEQRADIEAVSMDGSTAFRSATEDKLPGATICYDPFHVMQWTNRALDEVFAAAMATNRADFNLSSGQWRKARTALRTGAERLNPTRGHLVRTITAQNHAIGTAWRMKEQLRQLFRIADPTRAPRYLRRWIQRAAASGIRPLVQLARRLELHFDGIIATIELGISNALIEGINAKIRLINARGYGHHSAEALTSMIYLCLGGLNPKLPTKT</sequence>
<dbReference type="InterPro" id="IPR032877">
    <property type="entry name" value="Transposase_HTH"/>
</dbReference>
<accession>A0A7I7K1I3</accession>
<dbReference type="Proteomes" id="UP000467006">
    <property type="component" value="Chromosome"/>
</dbReference>
<evidence type="ECO:0000313" key="4">
    <source>
        <dbReference type="EMBL" id="BBX17212.1"/>
    </source>
</evidence>
<proteinExistence type="predicted"/>
<evidence type="ECO:0000259" key="1">
    <source>
        <dbReference type="Pfam" id="PF01610"/>
    </source>
</evidence>
<gene>
    <name evidence="4" type="ORF">MDUV_20720</name>
</gene>
<dbReference type="Pfam" id="PF13542">
    <property type="entry name" value="HTH_Tnp_ISL3"/>
    <property type="match status" value="1"/>
</dbReference>